<dbReference type="Pfam" id="PF12311">
    <property type="entry name" value="DUF3632"/>
    <property type="match status" value="1"/>
</dbReference>
<protein>
    <recommendedName>
        <fullName evidence="2">NACHT domain-containing protein</fullName>
    </recommendedName>
</protein>
<evidence type="ECO:0000313" key="3">
    <source>
        <dbReference type="EMBL" id="VUC20320.1"/>
    </source>
</evidence>
<dbReference type="InterPro" id="IPR027417">
    <property type="entry name" value="P-loop_NTPase"/>
</dbReference>
<dbReference type="PANTHER" id="PTHR10039:SF16">
    <property type="entry name" value="GPI INOSITOL-DEACYLASE"/>
    <property type="match status" value="1"/>
</dbReference>
<dbReference type="EMBL" id="CABFNS010000104">
    <property type="protein sequence ID" value="VUC20320.1"/>
    <property type="molecule type" value="Genomic_DNA"/>
</dbReference>
<evidence type="ECO:0000259" key="2">
    <source>
        <dbReference type="PROSITE" id="PS50837"/>
    </source>
</evidence>
<dbReference type="InterPro" id="IPR056884">
    <property type="entry name" value="NPHP3-like_N"/>
</dbReference>
<proteinExistence type="predicted"/>
<accession>A0ABY6TQM2</accession>
<dbReference type="Pfam" id="PF24883">
    <property type="entry name" value="NPHP3_N"/>
    <property type="match status" value="1"/>
</dbReference>
<keyword evidence="1" id="KW-0677">Repeat</keyword>
<feature type="domain" description="NACHT" evidence="2">
    <location>
        <begin position="205"/>
        <end position="318"/>
    </location>
</feature>
<reference evidence="3 4" key="1">
    <citation type="submission" date="2019-06" db="EMBL/GenBank/DDBJ databases">
        <authorList>
            <person name="Broberg M."/>
        </authorList>
    </citation>
    <scope>NUCLEOTIDE SEQUENCE [LARGE SCALE GENOMIC DNA]</scope>
</reference>
<dbReference type="SUPFAM" id="SSF52540">
    <property type="entry name" value="P-loop containing nucleoside triphosphate hydrolases"/>
    <property type="match status" value="1"/>
</dbReference>
<keyword evidence="4" id="KW-1185">Reference proteome</keyword>
<comment type="caution">
    <text evidence="3">The sequence shown here is derived from an EMBL/GenBank/DDBJ whole genome shotgun (WGS) entry which is preliminary data.</text>
</comment>
<dbReference type="InterPro" id="IPR022085">
    <property type="entry name" value="OpdG"/>
</dbReference>
<organism evidence="3 4">
    <name type="scientific">Bionectria ochroleuca</name>
    <name type="common">Gliocladium roseum</name>
    <dbReference type="NCBI Taxonomy" id="29856"/>
    <lineage>
        <taxon>Eukaryota</taxon>
        <taxon>Fungi</taxon>
        <taxon>Dikarya</taxon>
        <taxon>Ascomycota</taxon>
        <taxon>Pezizomycotina</taxon>
        <taxon>Sordariomycetes</taxon>
        <taxon>Hypocreomycetidae</taxon>
        <taxon>Hypocreales</taxon>
        <taxon>Bionectriaceae</taxon>
        <taxon>Clonostachys</taxon>
    </lineage>
</organism>
<dbReference type="PANTHER" id="PTHR10039">
    <property type="entry name" value="AMELOGENIN"/>
    <property type="match status" value="1"/>
</dbReference>
<dbReference type="Gene3D" id="3.40.50.300">
    <property type="entry name" value="P-loop containing nucleotide triphosphate hydrolases"/>
    <property type="match status" value="1"/>
</dbReference>
<dbReference type="Proteomes" id="UP000766486">
    <property type="component" value="Unassembled WGS sequence"/>
</dbReference>
<dbReference type="InterPro" id="IPR007111">
    <property type="entry name" value="NACHT_NTPase"/>
</dbReference>
<dbReference type="PROSITE" id="PS50837">
    <property type="entry name" value="NACHT"/>
    <property type="match status" value="1"/>
</dbReference>
<evidence type="ECO:0000313" key="4">
    <source>
        <dbReference type="Proteomes" id="UP000766486"/>
    </source>
</evidence>
<sequence>MADPLSITGSAVGIVSLGLTVAQGLIQYYQAYQGQSEHVAHTSKKLKHLLDLLESLKALLDNEKSHARDGELLTKVNSCVQDSGESIQELEEQLAKVSKTSDDDAIESLYNAGRRLVYPFRKSTLRKLEEDIDDSVECLSFALQLLQQETLDQLQDDLGALLDLARAADTPASISMRLPKKKHPGTGNWFAKGSQYKDWLETPASFLWVAGFAGCGKSVLMTTIIQHTYRHRRSNPDIGLAFFFFTFNDETKQSCSAMLRSIILQLSSQLNQKEDALSQLWKRYKPHFPPDQALLECFRQLVRSFKKDVYIIIDALDESPFDKHREGVLEALDEVRSWSEARLHLTVSSRDYFDIRSTLLSTSSDESVIKMKNESIDRDIKDFVHQHLRTHQKFRKWSDHYDQIEVALTDGAQGVFRWVECQFTALTRCPASVYNLKRTLKSLPRSLDETYARMLRDVDAIYREDMDYSTKWSTMIRAQIDGVIQRGDQNTLSTTIRSYLDTITYQYLFHSQPEDYFNKFLQDTWYALIQAGKHITTHEFHQDIVVRELVIIRALGLLQRSVLTEDDSDTDSCKKPGDLQGIITFSDGHTLWSGLPLLSICLADEFTERYYQKDYSAKQRENMAGLLARLLAVGFYDGPALCALSLFRETLETSRPLVADADSQEVLPVEDLLEALTDLCQNSGFGLAILSSSRTPEATISTLKTNSADYLHLSGLGELALQAGTITDSSPTGYSLQRWSFWVQRLTELSQCGINSIERQAKFCLTPMCWAVQELMTAIAVELGDSPRYNAERQLKSTEDIQQICAGLVEFEARIVGEDHEGIRELRTILAIGTRYETVRIAHFSVQEFLMSNWIQESKDLQDMASFYVNMPDANDQMVCTCLTLLMEPSILDTSKSTSHTVLEYYAARYWVDHLDKNNSSSPTTKQAIHMFWGEKFVFRQWKSMWNRYGDFFIPSNPSLKSEVAPLYLASLLGLTSIKS</sequence>
<evidence type="ECO:0000256" key="1">
    <source>
        <dbReference type="ARBA" id="ARBA00022737"/>
    </source>
</evidence>
<name>A0ABY6TQM2_BIOOC</name>
<gene>
    <name evidence="3" type="ORF">CLO192961_LOCUS20652</name>
</gene>